<evidence type="ECO:0000313" key="4">
    <source>
        <dbReference type="Proteomes" id="UP000612680"/>
    </source>
</evidence>
<keyword evidence="1" id="KW-0472">Membrane</keyword>
<protein>
    <submittedName>
        <fullName evidence="3">Metallophosphoesterase</fullName>
    </submittedName>
</protein>
<reference evidence="3 4" key="1">
    <citation type="submission" date="2020-06" db="EMBL/GenBank/DDBJ databases">
        <title>Dyadobacter sandarakinus sp. nov., isolated from the soil of the Arctic Yellow River Station.</title>
        <authorList>
            <person name="Zhang Y."/>
            <person name="Peng F."/>
        </authorList>
    </citation>
    <scope>NUCLEOTIDE SEQUENCE [LARGE SCALE GENOMIC DNA]</scope>
    <source>
        <strain evidence="3 4">Q3-56</strain>
    </source>
</reference>
<dbReference type="RefSeq" id="WP_204663859.1">
    <property type="nucleotide sequence ID" value="NZ_CP056775.1"/>
</dbReference>
<dbReference type="EMBL" id="CP056775">
    <property type="protein sequence ID" value="QRR01487.1"/>
    <property type="molecule type" value="Genomic_DNA"/>
</dbReference>
<keyword evidence="4" id="KW-1185">Reference proteome</keyword>
<dbReference type="Gene3D" id="3.60.21.10">
    <property type="match status" value="1"/>
</dbReference>
<dbReference type="PANTHER" id="PTHR34211">
    <property type="entry name" value="CALCINEURIN-LIKE METALLO-PHOSPHOESTERASE SUPERFAMILY PROTEIN"/>
    <property type="match status" value="1"/>
</dbReference>
<gene>
    <name evidence="3" type="ORF">HWI92_11515</name>
</gene>
<dbReference type="PANTHER" id="PTHR34211:SF3">
    <property type="entry name" value="CALCINEURIN-LIKE METALLO-PHOSPHOESTERASE SUPERFAMILY PROTEIN"/>
    <property type="match status" value="1"/>
</dbReference>
<feature type="transmembrane region" description="Helical" evidence="1">
    <location>
        <begin position="477"/>
        <end position="502"/>
    </location>
</feature>
<name>A0ABX7I5W0_9BACT</name>
<dbReference type="InterPro" id="IPR029052">
    <property type="entry name" value="Metallo-depent_PP-like"/>
</dbReference>
<evidence type="ECO:0000256" key="1">
    <source>
        <dbReference type="SAM" id="Phobius"/>
    </source>
</evidence>
<dbReference type="InterPro" id="IPR004843">
    <property type="entry name" value="Calcineurin-like_PHP"/>
</dbReference>
<evidence type="ECO:0000259" key="2">
    <source>
        <dbReference type="Pfam" id="PF00149"/>
    </source>
</evidence>
<keyword evidence="1" id="KW-0812">Transmembrane</keyword>
<feature type="transmembrane region" description="Helical" evidence="1">
    <location>
        <begin position="443"/>
        <end position="465"/>
    </location>
</feature>
<keyword evidence="1" id="KW-1133">Transmembrane helix</keyword>
<dbReference type="Pfam" id="PF00149">
    <property type="entry name" value="Metallophos"/>
    <property type="match status" value="1"/>
</dbReference>
<accession>A0ABX7I5W0</accession>
<dbReference type="SUPFAM" id="SSF56300">
    <property type="entry name" value="Metallo-dependent phosphatases"/>
    <property type="match status" value="1"/>
</dbReference>
<organism evidence="3 4">
    <name type="scientific">Dyadobacter sandarakinus</name>
    <dbReference type="NCBI Taxonomy" id="2747268"/>
    <lineage>
        <taxon>Bacteria</taxon>
        <taxon>Pseudomonadati</taxon>
        <taxon>Bacteroidota</taxon>
        <taxon>Cytophagia</taxon>
        <taxon>Cytophagales</taxon>
        <taxon>Spirosomataceae</taxon>
        <taxon>Dyadobacter</taxon>
    </lineage>
</organism>
<proteinExistence type="predicted"/>
<sequence>MENEYRQAPMINWFYPSILARSGIKSVVSKLFGNYADRREILATLDDPAAQLEWNKATDEYKNMDEIWVDYISDTGDGFNATYSVAVTAAQPLLNFIVNETSTEIPRGDILILGGDQIYPTPTKEGYENKFKVPFEAAFPKCEPGEKPAHLYAIPGNHDWYDGLGNFLKVFCQQRWIGNWKTYQLRSYFAIPLPHDYWLWAIDIQLSEDIDKPQLDYFKNVSREKMNDGSKVILCTSEPAWIYNMLHSDDTSFERLEFFISKYIRNEDYENGNKHKLAVVLTGDLHHYSHYESIGGKWGDLHYFVAGGGGAFMHLTNNLPDQSILKEAGTLSFKKAFPSRNESENMTWKILFFAGFNFYFSALIGGFHVLFFWFLINNSHGPLQGSNFLLSAINQSIPIYLHIVYTSMLHSPASMLIALLLVSGFFLFTDVRSSKISWLAKLWGLLHGLIELVAVLMAIYTSIQLTLEEYSIKQVEWLFLVGTIWLTGTLFSGTIMGLYLFISNRIFKTHIDESSSALIGEDFKNFLRLKISSDSLTIYPIGIRKVTKKWKTRMQNGTPAFEGELPECVLISDPIKITFQENETIKAVYGDKSKL</sequence>
<feature type="domain" description="Calcineurin-like phosphoesterase" evidence="2">
    <location>
        <begin position="72"/>
        <end position="253"/>
    </location>
</feature>
<dbReference type="Proteomes" id="UP000612680">
    <property type="component" value="Chromosome"/>
</dbReference>
<evidence type="ECO:0000313" key="3">
    <source>
        <dbReference type="EMBL" id="QRR01487.1"/>
    </source>
</evidence>
<feature type="transmembrane region" description="Helical" evidence="1">
    <location>
        <begin position="413"/>
        <end position="431"/>
    </location>
</feature>
<feature type="transmembrane region" description="Helical" evidence="1">
    <location>
        <begin position="350"/>
        <end position="376"/>
    </location>
</feature>